<proteinExistence type="predicted"/>
<comment type="caution">
    <text evidence="2">The sequence shown here is derived from an EMBL/GenBank/DDBJ whole genome shotgun (WGS) entry which is preliminary data.</text>
</comment>
<sequence>MSALPLWDQAYDQTHALSGRLAWAMSMLQGEYLAAMYQRSEARGLIEATRAIDAGRRSRQYQPNTPPSMVHSFDDHLPGVNAPGHTVVDPSIKFSHSPLHLPYLPRPERRRRGVTVIGQEDLGVLPAEEARYWAESQPFSSLELSRLNPLPITFSRSTPGPMPRRTDAEDYDLHNPGGLTWNEEIARLNSFANMSQPAFRPSNIEDDPNFDIAPLFPHDPRFQFYRSARTEASEEQDSTATDNEPAENSPIRPVVLESFAVADDELDDSAIEELRLTTVLDPSLPLHTREGILDDVPHLLPGVVYHDLLARRNPEEDDQSALPGFCVQLLAAHVEHSGNIRRVGEVGLLDQPSRPRAQTACISALLKINGTEAYTLIDTGSTTNSISPKFANATKAPRKHLEEQVTLQLGCVGSRSCINYGTRVPVNFGGINGYVYFDQVNLDRYDCIIGTPFLNRYGAIVGWTSVNAN</sequence>
<dbReference type="AlphaFoldDB" id="A0AAD7NN66"/>
<keyword evidence="3" id="KW-1185">Reference proteome</keyword>
<dbReference type="InterPro" id="IPR021109">
    <property type="entry name" value="Peptidase_aspartic_dom_sf"/>
</dbReference>
<reference evidence="2" key="1">
    <citation type="submission" date="2023-03" db="EMBL/GenBank/DDBJ databases">
        <title>Massive genome expansion in bonnet fungi (Mycena s.s.) driven by repeated elements and novel gene families across ecological guilds.</title>
        <authorList>
            <consortium name="Lawrence Berkeley National Laboratory"/>
            <person name="Harder C.B."/>
            <person name="Miyauchi S."/>
            <person name="Viragh M."/>
            <person name="Kuo A."/>
            <person name="Thoen E."/>
            <person name="Andreopoulos B."/>
            <person name="Lu D."/>
            <person name="Skrede I."/>
            <person name="Drula E."/>
            <person name="Henrissat B."/>
            <person name="Morin E."/>
            <person name="Kohler A."/>
            <person name="Barry K."/>
            <person name="LaButti K."/>
            <person name="Morin E."/>
            <person name="Salamov A."/>
            <person name="Lipzen A."/>
            <person name="Mereny Z."/>
            <person name="Hegedus B."/>
            <person name="Baldrian P."/>
            <person name="Stursova M."/>
            <person name="Weitz H."/>
            <person name="Taylor A."/>
            <person name="Grigoriev I.V."/>
            <person name="Nagy L.G."/>
            <person name="Martin F."/>
            <person name="Kauserud H."/>
        </authorList>
    </citation>
    <scope>NUCLEOTIDE SEQUENCE</scope>
    <source>
        <strain evidence="2">CBHHK182m</strain>
    </source>
</reference>
<feature type="region of interest" description="Disordered" evidence="1">
    <location>
        <begin position="228"/>
        <end position="250"/>
    </location>
</feature>
<dbReference type="Gene3D" id="2.40.70.10">
    <property type="entry name" value="Acid Proteases"/>
    <property type="match status" value="1"/>
</dbReference>
<evidence type="ECO:0000313" key="3">
    <source>
        <dbReference type="Proteomes" id="UP001215598"/>
    </source>
</evidence>
<gene>
    <name evidence="2" type="ORF">B0H16DRAFT_1716437</name>
</gene>
<dbReference type="SUPFAM" id="SSF50630">
    <property type="entry name" value="Acid proteases"/>
    <property type="match status" value="1"/>
</dbReference>
<accession>A0AAD7NN66</accession>
<evidence type="ECO:0000313" key="2">
    <source>
        <dbReference type="EMBL" id="KAJ7768435.1"/>
    </source>
</evidence>
<organism evidence="2 3">
    <name type="scientific">Mycena metata</name>
    <dbReference type="NCBI Taxonomy" id="1033252"/>
    <lineage>
        <taxon>Eukaryota</taxon>
        <taxon>Fungi</taxon>
        <taxon>Dikarya</taxon>
        <taxon>Basidiomycota</taxon>
        <taxon>Agaricomycotina</taxon>
        <taxon>Agaricomycetes</taxon>
        <taxon>Agaricomycetidae</taxon>
        <taxon>Agaricales</taxon>
        <taxon>Marasmiineae</taxon>
        <taxon>Mycenaceae</taxon>
        <taxon>Mycena</taxon>
    </lineage>
</organism>
<dbReference type="EMBL" id="JARKIB010000020">
    <property type="protein sequence ID" value="KAJ7768435.1"/>
    <property type="molecule type" value="Genomic_DNA"/>
</dbReference>
<dbReference type="CDD" id="cd00303">
    <property type="entry name" value="retropepsin_like"/>
    <property type="match status" value="1"/>
</dbReference>
<dbReference type="Proteomes" id="UP001215598">
    <property type="component" value="Unassembled WGS sequence"/>
</dbReference>
<name>A0AAD7NN66_9AGAR</name>
<evidence type="ECO:0000256" key="1">
    <source>
        <dbReference type="SAM" id="MobiDB-lite"/>
    </source>
</evidence>
<protein>
    <submittedName>
        <fullName evidence="2">Uncharacterized protein</fullName>
    </submittedName>
</protein>